<feature type="domain" description="PLD phosphodiesterase" evidence="7">
    <location>
        <begin position="240"/>
        <end position="267"/>
    </location>
</feature>
<protein>
    <submittedName>
        <fullName evidence="8">Cardiolipin synthase</fullName>
        <ecNumber evidence="8">2.7.8.-</ecNumber>
    </submittedName>
</protein>
<comment type="subcellular location">
    <subcellularLocation>
        <location evidence="1">Cell membrane</location>
        <topology evidence="1">Multi-pass membrane protein</topology>
    </subcellularLocation>
</comment>
<dbReference type="PROSITE" id="PS50035">
    <property type="entry name" value="PLD"/>
    <property type="match status" value="2"/>
</dbReference>
<dbReference type="AlphaFoldDB" id="A0A449B1C9"/>
<evidence type="ECO:0000313" key="8">
    <source>
        <dbReference type="EMBL" id="VEU74408.1"/>
    </source>
</evidence>
<dbReference type="GO" id="GO:0005886">
    <property type="term" value="C:plasma membrane"/>
    <property type="evidence" value="ECO:0007669"/>
    <property type="project" value="UniProtKB-SubCell"/>
</dbReference>
<dbReference type="GO" id="GO:0032049">
    <property type="term" value="P:cardiolipin biosynthetic process"/>
    <property type="evidence" value="ECO:0007669"/>
    <property type="project" value="UniProtKB-ARBA"/>
</dbReference>
<dbReference type="RefSeq" id="WP_129725240.1">
    <property type="nucleotide sequence ID" value="NZ_LR215036.1"/>
</dbReference>
<reference evidence="8 9" key="1">
    <citation type="submission" date="2019-01" db="EMBL/GenBank/DDBJ databases">
        <authorList>
            <consortium name="Pathogen Informatics"/>
        </authorList>
    </citation>
    <scope>NUCLEOTIDE SEQUENCE [LARGE SCALE GENOMIC DNA]</scope>
    <source>
        <strain evidence="8 9">NCTC10181</strain>
    </source>
</reference>
<evidence type="ECO:0000259" key="7">
    <source>
        <dbReference type="PROSITE" id="PS50035"/>
    </source>
</evidence>
<evidence type="ECO:0000313" key="9">
    <source>
        <dbReference type="Proteomes" id="UP000290985"/>
    </source>
</evidence>
<dbReference type="SUPFAM" id="SSF56024">
    <property type="entry name" value="Phospholipase D/nuclease"/>
    <property type="match status" value="2"/>
</dbReference>
<keyword evidence="5 6" id="KW-0472">Membrane</keyword>
<dbReference type="InterPro" id="IPR027379">
    <property type="entry name" value="CLS_N"/>
</dbReference>
<dbReference type="Pfam" id="PF13396">
    <property type="entry name" value="PLDc_N"/>
    <property type="match status" value="1"/>
</dbReference>
<gene>
    <name evidence="8" type="primary">cls</name>
    <name evidence="8" type="ORF">NCTC10181_00245</name>
</gene>
<keyword evidence="9" id="KW-1185">Reference proteome</keyword>
<organism evidence="8 9">
    <name type="scientific">Mycoplasmopsis citelli</name>
    <dbReference type="NCBI Taxonomy" id="171281"/>
    <lineage>
        <taxon>Bacteria</taxon>
        <taxon>Bacillati</taxon>
        <taxon>Mycoplasmatota</taxon>
        <taxon>Mycoplasmoidales</taxon>
        <taxon>Metamycoplasmataceae</taxon>
        <taxon>Mycoplasmopsis</taxon>
    </lineage>
</organism>
<keyword evidence="8" id="KW-0808">Transferase</keyword>
<proteinExistence type="predicted"/>
<dbReference type="InterPro" id="IPR001736">
    <property type="entry name" value="PLipase_D/transphosphatidylase"/>
</dbReference>
<dbReference type="CDD" id="cd09110">
    <property type="entry name" value="PLDc_CLS_1"/>
    <property type="match status" value="1"/>
</dbReference>
<evidence type="ECO:0000256" key="4">
    <source>
        <dbReference type="ARBA" id="ARBA00022989"/>
    </source>
</evidence>
<dbReference type="PANTHER" id="PTHR21248:SF22">
    <property type="entry name" value="PHOSPHOLIPASE D"/>
    <property type="match status" value="1"/>
</dbReference>
<dbReference type="CDD" id="cd09112">
    <property type="entry name" value="PLDc_CLS_2"/>
    <property type="match status" value="1"/>
</dbReference>
<keyword evidence="4 6" id="KW-1133">Transmembrane helix</keyword>
<feature type="domain" description="PLD phosphodiesterase" evidence="7">
    <location>
        <begin position="420"/>
        <end position="447"/>
    </location>
</feature>
<feature type="transmembrane region" description="Helical" evidence="6">
    <location>
        <begin position="71"/>
        <end position="93"/>
    </location>
</feature>
<accession>A0A449B1C9</accession>
<dbReference type="GO" id="GO:0030572">
    <property type="term" value="F:phosphatidyltransferase activity"/>
    <property type="evidence" value="ECO:0007669"/>
    <property type="project" value="UniProtKB-ARBA"/>
</dbReference>
<evidence type="ECO:0000256" key="2">
    <source>
        <dbReference type="ARBA" id="ARBA00022475"/>
    </source>
</evidence>
<feature type="transmembrane region" description="Helical" evidence="6">
    <location>
        <begin position="39"/>
        <end position="59"/>
    </location>
</feature>
<dbReference type="InterPro" id="IPR025202">
    <property type="entry name" value="PLD-like_dom"/>
</dbReference>
<dbReference type="Pfam" id="PF13091">
    <property type="entry name" value="PLDc_2"/>
    <property type="match status" value="2"/>
</dbReference>
<evidence type="ECO:0000256" key="5">
    <source>
        <dbReference type="ARBA" id="ARBA00023136"/>
    </source>
</evidence>
<keyword evidence="3 6" id="KW-0812">Transmembrane</keyword>
<name>A0A449B1C9_9BACT</name>
<keyword evidence="2" id="KW-1003">Cell membrane</keyword>
<evidence type="ECO:0000256" key="1">
    <source>
        <dbReference type="ARBA" id="ARBA00004651"/>
    </source>
</evidence>
<dbReference type="SMART" id="SM00155">
    <property type="entry name" value="PLDc"/>
    <property type="match status" value="2"/>
</dbReference>
<dbReference type="OrthoDB" id="9762009at2"/>
<dbReference type="PANTHER" id="PTHR21248">
    <property type="entry name" value="CARDIOLIPIN SYNTHASE"/>
    <property type="match status" value="1"/>
</dbReference>
<dbReference type="Gene3D" id="3.30.870.10">
    <property type="entry name" value="Endonuclease Chain A"/>
    <property type="match status" value="2"/>
</dbReference>
<dbReference type="EC" id="2.7.8.-" evidence="8"/>
<dbReference type="Proteomes" id="UP000290985">
    <property type="component" value="Chromosome"/>
</dbReference>
<evidence type="ECO:0000256" key="3">
    <source>
        <dbReference type="ARBA" id="ARBA00022692"/>
    </source>
</evidence>
<dbReference type="KEGG" id="mcit:NCTC10181_00245"/>
<evidence type="ECO:0000256" key="6">
    <source>
        <dbReference type="SAM" id="Phobius"/>
    </source>
</evidence>
<dbReference type="EMBL" id="LR215036">
    <property type="protein sequence ID" value="VEU74408.1"/>
    <property type="molecule type" value="Genomic_DNA"/>
</dbReference>
<sequence length="505" mass="59447">MKKFSFNLSRFVIFIVFFLLFAGFITAVVFLTYRVNYLYFYLWVGVVYILNALFVFIIHSQRRPTATKLSWIYAILLFPIVGHLVFLVFGLIFRNKNEQKINQDPKFNISYYQQKNTIATLHRHPEELSHLEKLDNNLSLPGDIEFFQEGYHFYEKLFEALKKAKKSIYIVSFIIKSSEIFDQLEKIIKQKLKEKVKVKWILDDLGVMFFPKRRIKKLKSKGLEYQILGKIYYPLLNSNSFLRNHEKLFIVDSEYVFTGGNNISDEYASLSKKYAHWVDMNYKLSGPIINKYNLHFAKFWKIVSGKDIKDLEESLYKNTKKLSTYKNDVIQVSDSPNLDYSVAEYYWIKIISNAKKSIKIATPYFAISESLKNAIVLALKSGVEVTIYFPGLPDNKVAHKISLSQLEILRQYGLIIKLYNQVFMHSKMGLVDEQIAWSGSTNMDNRSLYSQYENMDIFCGESVKEVMRIFEDYDQKCLELQEIKGLNLNHNKFEKFIFDWLKPLI</sequence>
<feature type="transmembrane region" description="Helical" evidence="6">
    <location>
        <begin position="12"/>
        <end position="33"/>
    </location>
</feature>